<protein>
    <recommendedName>
        <fullName evidence="5">Agglutinin receptor</fullName>
    </recommendedName>
</protein>
<evidence type="ECO:0000313" key="3">
    <source>
        <dbReference type="EMBL" id="AOT59687.1"/>
    </source>
</evidence>
<dbReference type="OrthoDB" id="4339136at2"/>
<feature type="transmembrane region" description="Helical" evidence="2">
    <location>
        <begin position="511"/>
        <end position="529"/>
    </location>
</feature>
<feature type="transmembrane region" description="Helical" evidence="2">
    <location>
        <begin position="407"/>
        <end position="423"/>
    </location>
</feature>
<feature type="compositionally biased region" description="Basic and acidic residues" evidence="1">
    <location>
        <begin position="58"/>
        <end position="67"/>
    </location>
</feature>
<feature type="transmembrane region" description="Helical" evidence="2">
    <location>
        <begin position="338"/>
        <end position="371"/>
    </location>
</feature>
<dbReference type="STRING" id="285473.A4G23_02530"/>
<keyword evidence="4" id="KW-1185">Reference proteome</keyword>
<feature type="compositionally biased region" description="Low complexity" evidence="1">
    <location>
        <begin position="92"/>
        <end position="136"/>
    </location>
</feature>
<dbReference type="RefSeq" id="WP_069977000.1">
    <property type="nucleotide sequence ID" value="NZ_CP017316.1"/>
</dbReference>
<organism evidence="3 4">
    <name type="scientific">Streptomyces rubrolavendulae</name>
    <dbReference type="NCBI Taxonomy" id="285473"/>
    <lineage>
        <taxon>Bacteria</taxon>
        <taxon>Bacillati</taxon>
        <taxon>Actinomycetota</taxon>
        <taxon>Actinomycetes</taxon>
        <taxon>Kitasatosporales</taxon>
        <taxon>Streptomycetaceae</taxon>
        <taxon>Streptomyces</taxon>
    </lineage>
</organism>
<evidence type="ECO:0000313" key="4">
    <source>
        <dbReference type="Proteomes" id="UP000095349"/>
    </source>
</evidence>
<feature type="transmembrane region" description="Helical" evidence="2">
    <location>
        <begin position="383"/>
        <end position="401"/>
    </location>
</feature>
<keyword evidence="2" id="KW-1133">Transmembrane helix</keyword>
<evidence type="ECO:0000256" key="2">
    <source>
        <dbReference type="SAM" id="Phobius"/>
    </source>
</evidence>
<sequence length="562" mass="54635">MSSDQHNPYDPSYGGPHDGPHGGAGADGGPHGGAGSYDAGVAQTWQGQTWDTHYQPAVRDEPPRAAEETAYLPPVTGQSGHPVPPGTPPGAPAGAQAPGYDAPTAYLPPVTGHGPAPAGPPSYGGAATGHHAYGPGPATGQGAYGSGPATGHHAYGSGPATGAGAQAPGYGQPPASGTYGGAPEHLGHAAPGTYAQAPGHAAPAPYGQTPYTQAPYTQAPYGQVPAAPHGQVPGAQAPGSPYAPAASDTPYAPAPGHAGQDVPYAPAAHPSGTAHAAAPTPASPATTATSPADPPAHEPEYSAPTTLGNTRITDAQRARAEGRSPIIDPGIQPAGLTALLGVLLAGGAALGPYALLVPLVLLQAVTAAGWFRLNGMWPARQGIALAFLGGVVADAALLAAGREHAPAAILGTLGVWVLLVLVLQLRSHAAPEERMYGLMATVVSSALAVVAAGFPAAEPDAVVVGALGVAAATVVRALPLPGPVSLVGALLAAAGAGAVAGAVTGLGVTGAVLGLAAGVCAVIGLRVAAYDYPSRFVHMTAGVALPLAVAAPVVYVLGRALA</sequence>
<keyword evidence="2" id="KW-0812">Transmembrane</keyword>
<proteinExistence type="predicted"/>
<feature type="transmembrane region" description="Helical" evidence="2">
    <location>
        <begin position="435"/>
        <end position="455"/>
    </location>
</feature>
<dbReference type="Proteomes" id="UP000095349">
    <property type="component" value="Chromosome"/>
</dbReference>
<feature type="compositionally biased region" description="Polar residues" evidence="1">
    <location>
        <begin position="43"/>
        <end position="52"/>
    </location>
</feature>
<feature type="compositionally biased region" description="Gly residues" evidence="1">
    <location>
        <begin position="21"/>
        <end position="35"/>
    </location>
</feature>
<dbReference type="KEGG" id="srn:A4G23_02530"/>
<feature type="transmembrane region" description="Helical" evidence="2">
    <location>
        <begin position="536"/>
        <end position="557"/>
    </location>
</feature>
<name>A0A1D8G2K6_9ACTN</name>
<dbReference type="EMBL" id="CP017316">
    <property type="protein sequence ID" value="AOT59687.1"/>
    <property type="molecule type" value="Genomic_DNA"/>
</dbReference>
<keyword evidence="2" id="KW-0472">Membrane</keyword>
<gene>
    <name evidence="3" type="ORF">A4G23_02530</name>
</gene>
<accession>A0A1D8G2K6</accession>
<dbReference type="PATRIC" id="fig|285473.5.peg.2651"/>
<dbReference type="AlphaFoldDB" id="A0A1D8G2K6"/>
<reference evidence="3 4" key="1">
    <citation type="submission" date="2016-09" db="EMBL/GenBank/DDBJ databases">
        <title>Streptomyces rubrolavendulae MJM4426 Genome sequencing and assembly.</title>
        <authorList>
            <person name="Kim J.-G."/>
        </authorList>
    </citation>
    <scope>NUCLEOTIDE SEQUENCE [LARGE SCALE GENOMIC DNA]</scope>
    <source>
        <strain evidence="3 4">MJM4426</strain>
    </source>
</reference>
<feature type="compositionally biased region" description="Pro residues" evidence="1">
    <location>
        <begin position="82"/>
        <end position="91"/>
    </location>
</feature>
<dbReference type="GeneID" id="33064733"/>
<feature type="region of interest" description="Disordered" evidence="1">
    <location>
        <begin position="1"/>
        <end position="310"/>
    </location>
</feature>
<evidence type="ECO:0000256" key="1">
    <source>
        <dbReference type="SAM" id="MobiDB-lite"/>
    </source>
</evidence>
<feature type="compositionally biased region" description="Low complexity" evidence="1">
    <location>
        <begin position="156"/>
        <end position="177"/>
    </location>
</feature>
<evidence type="ECO:0008006" key="5">
    <source>
        <dbReference type="Google" id="ProtNLM"/>
    </source>
</evidence>
<feature type="transmembrane region" description="Helical" evidence="2">
    <location>
        <begin position="486"/>
        <end position="505"/>
    </location>
</feature>
<feature type="compositionally biased region" description="Low complexity" evidence="1">
    <location>
        <begin position="265"/>
        <end position="291"/>
    </location>
</feature>